<dbReference type="Proteomes" id="UP000002595">
    <property type="component" value="Chromosome"/>
</dbReference>
<reference evidence="3" key="1">
    <citation type="submission" date="2006-12" db="EMBL/GenBank/DDBJ databases">
        <title>Complete sequence of Pyrobaculum islandicum DSM 4184.</title>
        <authorList>
            <person name="Copeland A."/>
            <person name="Lucas S."/>
            <person name="Lapidus A."/>
            <person name="Barry K."/>
            <person name="Detter J.C."/>
            <person name="Glavina del Rio T."/>
            <person name="Dalin E."/>
            <person name="Tice H."/>
            <person name="Pitluck S."/>
            <person name="Meincke L."/>
            <person name="Brettin T."/>
            <person name="Bruce D."/>
            <person name="Han C."/>
            <person name="Tapia R."/>
            <person name="Gilna P."/>
            <person name="Schmutz J."/>
            <person name="Larimer F."/>
            <person name="Land M."/>
            <person name="Hauser L."/>
            <person name="Kyrpides N."/>
            <person name="Mikhailova N."/>
            <person name="Cozen A.E."/>
            <person name="Fitz-Gibbon S.T."/>
            <person name="House C.H."/>
            <person name="Saltikov C."/>
            <person name="Lowe T."/>
            <person name="Richardson P."/>
        </authorList>
    </citation>
    <scope>NUCLEOTIDE SEQUENCE [LARGE SCALE GENOMIC DNA]</scope>
    <source>
        <strain evidence="3">DSM 4184</strain>
    </source>
</reference>
<evidence type="ECO:0000313" key="4">
    <source>
        <dbReference type="Proteomes" id="UP000002595"/>
    </source>
</evidence>
<evidence type="ECO:0000313" key="3">
    <source>
        <dbReference type="EMBL" id="ABL88049.1"/>
    </source>
</evidence>
<feature type="coiled-coil region" evidence="1">
    <location>
        <begin position="184"/>
        <end position="267"/>
    </location>
</feature>
<sequence length="309" mass="35652">MDKIYILLLLTVATWGQIVSWLPPYAQLSQAYVYNATHFLVYLDGDTIYVTQIGVVFNGTSAESKAAYQYLIEQCKYIALDVRNVTANGKLWLADVYCSKDGTLWMWLGWLPLRFMAYRGYVEFMNADNITVITPVGTYAGYIPAGWYLDRRTKTVFKFPSFNLTLIEEIYRLDKIIEEMKIQLSQYSVKYNKTSTLLAQLENQIDVLSIQKQKLEELLRQRENMVTALSTNLQMCISENEILKRKLAELEELNKALSLKLTNLSKAYLQLSQNTLEKQEGGNSTIYLLVIALTAIVIFLFIYRRRLEG</sequence>
<dbReference type="KEGG" id="pis:Pisl_0873"/>
<keyword evidence="2" id="KW-0812">Transmembrane</keyword>
<gene>
    <name evidence="3" type="ordered locus">Pisl_0873</name>
</gene>
<keyword evidence="2" id="KW-0472">Membrane</keyword>
<protein>
    <submittedName>
        <fullName evidence="3">Uncharacterized protein</fullName>
    </submittedName>
</protein>
<keyword evidence="4" id="KW-1185">Reference proteome</keyword>
<dbReference type="OrthoDB" id="29120at2157"/>
<dbReference type="STRING" id="384616.Pisl_0873"/>
<organism evidence="3 4">
    <name type="scientific">Pyrobaculum islandicum (strain DSM 4184 / JCM 9189 / GEO3)</name>
    <dbReference type="NCBI Taxonomy" id="384616"/>
    <lineage>
        <taxon>Archaea</taxon>
        <taxon>Thermoproteota</taxon>
        <taxon>Thermoprotei</taxon>
        <taxon>Thermoproteales</taxon>
        <taxon>Thermoproteaceae</taxon>
        <taxon>Pyrobaculum</taxon>
    </lineage>
</organism>
<dbReference type="eggNOG" id="arCOG05613">
    <property type="taxonomic scope" value="Archaea"/>
</dbReference>
<evidence type="ECO:0000256" key="1">
    <source>
        <dbReference type="SAM" id="Coils"/>
    </source>
</evidence>
<dbReference type="AlphaFoldDB" id="A1RSW7"/>
<keyword evidence="2" id="KW-1133">Transmembrane helix</keyword>
<dbReference type="GeneID" id="4617260"/>
<evidence type="ECO:0000256" key="2">
    <source>
        <dbReference type="SAM" id="Phobius"/>
    </source>
</evidence>
<dbReference type="HOGENOM" id="CLU_854230_0_0_2"/>
<keyword evidence="1" id="KW-0175">Coiled coil</keyword>
<accession>A1RSW7</accession>
<dbReference type="EMBL" id="CP000504">
    <property type="protein sequence ID" value="ABL88049.1"/>
    <property type="molecule type" value="Genomic_DNA"/>
</dbReference>
<proteinExistence type="predicted"/>
<name>A1RSW7_PYRIL</name>
<dbReference type="RefSeq" id="WP_011762624.1">
    <property type="nucleotide sequence ID" value="NC_008701.1"/>
</dbReference>
<feature type="transmembrane region" description="Helical" evidence="2">
    <location>
        <begin position="285"/>
        <end position="303"/>
    </location>
</feature>